<dbReference type="EMBL" id="WBOT01000004">
    <property type="protein sequence ID" value="KAB2331816.1"/>
    <property type="molecule type" value="Genomic_DNA"/>
</dbReference>
<feature type="transmembrane region" description="Helical" evidence="8">
    <location>
        <begin position="259"/>
        <end position="286"/>
    </location>
</feature>
<evidence type="ECO:0000256" key="6">
    <source>
        <dbReference type="ARBA" id="ARBA00022989"/>
    </source>
</evidence>
<evidence type="ECO:0000256" key="4">
    <source>
        <dbReference type="ARBA" id="ARBA00022475"/>
    </source>
</evidence>
<evidence type="ECO:0000256" key="1">
    <source>
        <dbReference type="ARBA" id="ARBA00004651"/>
    </source>
</evidence>
<keyword evidence="7 8" id="KW-0472">Membrane</keyword>
<feature type="transmembrane region" description="Helical" evidence="8">
    <location>
        <begin position="85"/>
        <end position="102"/>
    </location>
</feature>
<comment type="subcellular location">
    <subcellularLocation>
        <location evidence="1">Cell membrane</location>
        <topology evidence="1">Multi-pass membrane protein</topology>
    </subcellularLocation>
</comment>
<dbReference type="PANTHER" id="PTHR30472:SF58">
    <property type="entry name" value="IRON(3+)-HYDROXAMATE IMPORT SYSTEM PERMEASE PROTEIN FHUB"/>
    <property type="match status" value="1"/>
</dbReference>
<comment type="similarity">
    <text evidence="2">Belongs to the binding-protein-dependent transport system permease family. FecCD subfamily.</text>
</comment>
<keyword evidence="4" id="KW-1003">Cell membrane</keyword>
<feature type="transmembrane region" description="Helical" evidence="8">
    <location>
        <begin position="27"/>
        <end position="53"/>
    </location>
</feature>
<dbReference type="GO" id="GO:0005886">
    <property type="term" value="C:plasma membrane"/>
    <property type="evidence" value="ECO:0007669"/>
    <property type="project" value="UniProtKB-SubCell"/>
</dbReference>
<feature type="transmembrane region" description="Helical" evidence="8">
    <location>
        <begin position="298"/>
        <end position="319"/>
    </location>
</feature>
<keyword evidence="6 8" id="KW-1133">Transmembrane helix</keyword>
<keyword evidence="10" id="KW-1185">Reference proteome</keyword>
<protein>
    <submittedName>
        <fullName evidence="9">Iron ABC transporter permease</fullName>
    </submittedName>
</protein>
<evidence type="ECO:0000256" key="7">
    <source>
        <dbReference type="ARBA" id="ARBA00023136"/>
    </source>
</evidence>
<evidence type="ECO:0000256" key="8">
    <source>
        <dbReference type="SAM" id="Phobius"/>
    </source>
</evidence>
<feature type="transmembrane region" description="Helical" evidence="8">
    <location>
        <begin position="172"/>
        <end position="196"/>
    </location>
</feature>
<evidence type="ECO:0000256" key="3">
    <source>
        <dbReference type="ARBA" id="ARBA00022448"/>
    </source>
</evidence>
<dbReference type="AlphaFoldDB" id="A0A7V7RKH2"/>
<feature type="transmembrane region" description="Helical" evidence="8">
    <location>
        <begin position="216"/>
        <end position="238"/>
    </location>
</feature>
<dbReference type="Proteomes" id="UP000441354">
    <property type="component" value="Unassembled WGS sequence"/>
</dbReference>
<dbReference type="SUPFAM" id="SSF81345">
    <property type="entry name" value="ABC transporter involved in vitamin B12 uptake, BtuC"/>
    <property type="match status" value="1"/>
</dbReference>
<dbReference type="FunFam" id="1.10.3470.10:FF:000001">
    <property type="entry name" value="Vitamin B12 ABC transporter permease BtuC"/>
    <property type="match status" value="1"/>
</dbReference>
<evidence type="ECO:0000256" key="5">
    <source>
        <dbReference type="ARBA" id="ARBA00022692"/>
    </source>
</evidence>
<feature type="transmembrane region" description="Helical" evidence="8">
    <location>
        <begin position="114"/>
        <end position="133"/>
    </location>
</feature>
<keyword evidence="5 8" id="KW-0812">Transmembrane</keyword>
<gene>
    <name evidence="9" type="ORF">F7732_14185</name>
</gene>
<comment type="caution">
    <text evidence="9">The sequence shown here is derived from an EMBL/GenBank/DDBJ whole genome shotgun (WGS) entry which is preliminary data.</text>
</comment>
<evidence type="ECO:0000313" key="9">
    <source>
        <dbReference type="EMBL" id="KAB2331816.1"/>
    </source>
</evidence>
<dbReference type="GO" id="GO:0033214">
    <property type="term" value="P:siderophore-iron import into cell"/>
    <property type="evidence" value="ECO:0007669"/>
    <property type="project" value="TreeGrafter"/>
</dbReference>
<dbReference type="PANTHER" id="PTHR30472">
    <property type="entry name" value="FERRIC ENTEROBACTIN TRANSPORT SYSTEM PERMEASE PROTEIN"/>
    <property type="match status" value="1"/>
</dbReference>
<dbReference type="InterPro" id="IPR037294">
    <property type="entry name" value="ABC_BtuC-like"/>
</dbReference>
<dbReference type="GO" id="GO:0022857">
    <property type="term" value="F:transmembrane transporter activity"/>
    <property type="evidence" value="ECO:0007669"/>
    <property type="project" value="InterPro"/>
</dbReference>
<accession>A0A7V7RKH2</accession>
<evidence type="ECO:0000313" key="10">
    <source>
        <dbReference type="Proteomes" id="UP000441354"/>
    </source>
</evidence>
<keyword evidence="3" id="KW-0813">Transport</keyword>
<dbReference type="InterPro" id="IPR000522">
    <property type="entry name" value="ABC_transptr_permease_BtuC"/>
</dbReference>
<name>A0A7V7RKH2_9BACI</name>
<organism evidence="9 10">
    <name type="scientific">Bacillus mesophilum</name>
    <dbReference type="NCBI Taxonomy" id="1071718"/>
    <lineage>
        <taxon>Bacteria</taxon>
        <taxon>Bacillati</taxon>
        <taxon>Bacillota</taxon>
        <taxon>Bacilli</taxon>
        <taxon>Bacillales</taxon>
        <taxon>Bacillaceae</taxon>
        <taxon>Bacillus</taxon>
    </lineage>
</organism>
<dbReference type="OrthoDB" id="9811721at2"/>
<feature type="transmembrane region" description="Helical" evidence="8">
    <location>
        <begin position="139"/>
        <end position="160"/>
    </location>
</feature>
<dbReference type="RefSeq" id="WP_151574684.1">
    <property type="nucleotide sequence ID" value="NZ_WBOT01000004.1"/>
</dbReference>
<sequence length="354" mass="36821">MSIHEKGKAKHVTEKHDEKYKVETKPFAAWLILTLGTIGLFLIIASSIAFGAADIQLSTVWQGVFQFDSSNPAHQIIRELRLPRALAAALIGAALAVSGTIMQAMTRNPLASPSIMGVTAGASFLMAIAYAVLPGLHYSGLMIFSFAGAGLGAALVFGITAASKGGMSPVKLALAGTAITTLLSSLSTAIGIRFDVAKDISFWYAGGVAGVQSTSVLYLLLPVAIGILLAIFLSRSLTVLSLGEDVAKGLGQNTGRIKLLGTIAVLLLTGAAVSIAGMIGFVGLVIPHITRFLVGLDYRWIVPCSAVLGGILLVVADIAGRMINAPFETPVGAVTALIGVPFFLYLARNEGRNF</sequence>
<evidence type="ECO:0000256" key="2">
    <source>
        <dbReference type="ARBA" id="ARBA00007935"/>
    </source>
</evidence>
<reference evidence="9 10" key="1">
    <citation type="journal article" date="2014" name="Arch. Microbiol.">
        <title>Bacillus mesophilum sp. nov., strain IITR-54T, a novel 4-chlorobiphenyl dechlorinating bacterium.</title>
        <authorList>
            <person name="Manickam N."/>
            <person name="Singh N.K."/>
            <person name="Bajaj A."/>
            <person name="Kumar R.M."/>
            <person name="Kaur G."/>
            <person name="Kaur N."/>
            <person name="Bala M."/>
            <person name="Kumar A."/>
            <person name="Mayilraj S."/>
        </authorList>
    </citation>
    <scope>NUCLEOTIDE SEQUENCE [LARGE SCALE GENOMIC DNA]</scope>
    <source>
        <strain evidence="9 10">IITR-54</strain>
    </source>
</reference>
<dbReference type="CDD" id="cd06550">
    <property type="entry name" value="TM_ABC_iron-siderophores_like"/>
    <property type="match status" value="1"/>
</dbReference>
<dbReference type="Pfam" id="PF01032">
    <property type="entry name" value="FecCD"/>
    <property type="match status" value="1"/>
</dbReference>
<dbReference type="Gene3D" id="1.10.3470.10">
    <property type="entry name" value="ABC transporter involved in vitamin B12 uptake, BtuC"/>
    <property type="match status" value="1"/>
</dbReference>
<feature type="transmembrane region" description="Helical" evidence="8">
    <location>
        <begin position="331"/>
        <end position="348"/>
    </location>
</feature>
<proteinExistence type="inferred from homology"/>